<organism evidence="1 2">
    <name type="scientific">Pedobacter rhodius</name>
    <dbReference type="NCBI Taxonomy" id="3004098"/>
    <lineage>
        <taxon>Bacteria</taxon>
        <taxon>Pseudomonadati</taxon>
        <taxon>Bacteroidota</taxon>
        <taxon>Sphingobacteriia</taxon>
        <taxon>Sphingobacteriales</taxon>
        <taxon>Sphingobacteriaceae</taxon>
        <taxon>Pedobacter</taxon>
    </lineage>
</organism>
<proteinExistence type="predicted"/>
<keyword evidence="2" id="KW-1185">Reference proteome</keyword>
<evidence type="ECO:0000313" key="1">
    <source>
        <dbReference type="EMBL" id="MCZ4225004.1"/>
    </source>
</evidence>
<sequence length="97" mass="11234">MRIIYLKKLQDFSRKHSDAIKSISVFKSIVEKAYWKTSIAIIESFPSAKVLNSQRARLKIVGNEYRIIVEVDFIDQTVEIRFVGTHAEYDKVDALTI</sequence>
<dbReference type="InterPro" id="IPR018669">
    <property type="entry name" value="Toxin_HigB"/>
</dbReference>
<name>A0ABT4L1E0_9SPHI</name>
<gene>
    <name evidence="1" type="ORF">O0931_16950</name>
</gene>
<dbReference type="Proteomes" id="UP001144341">
    <property type="component" value="Unassembled WGS sequence"/>
</dbReference>
<accession>A0ABT4L1E0</accession>
<dbReference type="EMBL" id="JAPWGL010000005">
    <property type="protein sequence ID" value="MCZ4225004.1"/>
    <property type="molecule type" value="Genomic_DNA"/>
</dbReference>
<evidence type="ECO:0000313" key="2">
    <source>
        <dbReference type="Proteomes" id="UP001144341"/>
    </source>
</evidence>
<dbReference type="Pfam" id="PF09907">
    <property type="entry name" value="HigB_toxin"/>
    <property type="match status" value="1"/>
</dbReference>
<comment type="caution">
    <text evidence="1">The sequence shown here is derived from an EMBL/GenBank/DDBJ whole genome shotgun (WGS) entry which is preliminary data.</text>
</comment>
<dbReference type="RefSeq" id="WP_269416667.1">
    <property type="nucleotide sequence ID" value="NZ_JAPWGL010000005.1"/>
</dbReference>
<protein>
    <submittedName>
        <fullName evidence="1">Type II toxin-antitoxin system HigB family toxin</fullName>
    </submittedName>
</protein>
<reference evidence="1" key="1">
    <citation type="submission" date="2022-12" db="EMBL/GenBank/DDBJ databases">
        <title>Genome sequence of SJ11.</title>
        <authorList>
            <person name="Woo H."/>
        </authorList>
    </citation>
    <scope>NUCLEOTIDE SEQUENCE</scope>
    <source>
        <strain evidence="1">SJ11</strain>
    </source>
</reference>